<keyword evidence="3" id="KW-1185">Reference proteome</keyword>
<dbReference type="Proteomes" id="UP000078292">
    <property type="component" value="Unassembled WGS sequence"/>
</dbReference>
<keyword evidence="1" id="KW-0812">Transmembrane</keyword>
<feature type="transmembrane region" description="Helical" evidence="1">
    <location>
        <begin position="54"/>
        <end position="75"/>
    </location>
</feature>
<reference evidence="2 3" key="1">
    <citation type="submission" date="2016-04" db="EMBL/GenBank/DDBJ databases">
        <title>First whole genome shotgun sequence of the bacterium Enteractinococcus sp. strain UASWS1574.</title>
        <authorList>
            <person name="Crovadore J."/>
            <person name="Chablais R."/>
            <person name="Lefort F."/>
        </authorList>
    </citation>
    <scope>NUCLEOTIDE SEQUENCE [LARGE SCALE GENOMIC DNA]</scope>
    <source>
        <strain evidence="2 3">UASWS1574</strain>
    </source>
</reference>
<organism evidence="2 3">
    <name type="scientific">Enteractinococcus helveticum</name>
    <dbReference type="NCBI Taxonomy" id="1837282"/>
    <lineage>
        <taxon>Bacteria</taxon>
        <taxon>Bacillati</taxon>
        <taxon>Actinomycetota</taxon>
        <taxon>Actinomycetes</taxon>
        <taxon>Micrococcales</taxon>
        <taxon>Micrococcaceae</taxon>
    </lineage>
</organism>
<proteinExistence type="predicted"/>
<accession>A0A1B7M2Z2</accession>
<dbReference type="AlphaFoldDB" id="A0A1B7M2Z2"/>
<evidence type="ECO:0000256" key="1">
    <source>
        <dbReference type="SAM" id="Phobius"/>
    </source>
</evidence>
<evidence type="ECO:0000313" key="2">
    <source>
        <dbReference type="EMBL" id="OAV62964.1"/>
    </source>
</evidence>
<sequence>MDDLERRLRKARPFSANRNAILSNRARSDFAQITGQELPGDIENTAAEPRRNRLAAAATATLAVLACAAALVLFINPQQFLYVAEPETENTHQPPPTHENQYQDVEALAEKADLVVQATVEQSDTASGKVRSQLTVVETLSGNLPAGSNVTVEQPAADGDYDLPLAEVGADSLILFLSQTSTDGIYELVNASQSVLVVDGETVYPIFDELDLGNDETLAQLRERLPS</sequence>
<dbReference type="EMBL" id="LXEY01000006">
    <property type="protein sequence ID" value="OAV62964.1"/>
    <property type="molecule type" value="Genomic_DNA"/>
</dbReference>
<comment type="caution">
    <text evidence="2">The sequence shown here is derived from an EMBL/GenBank/DDBJ whole genome shotgun (WGS) entry which is preliminary data.</text>
</comment>
<gene>
    <name evidence="2" type="ORF">A6F49_03965</name>
</gene>
<dbReference type="RefSeq" id="WP_043055997.1">
    <property type="nucleotide sequence ID" value="NZ_LXEY01000006.1"/>
</dbReference>
<keyword evidence="1" id="KW-0472">Membrane</keyword>
<evidence type="ECO:0000313" key="3">
    <source>
        <dbReference type="Proteomes" id="UP000078292"/>
    </source>
</evidence>
<dbReference type="OrthoDB" id="3425969at2"/>
<keyword evidence="1" id="KW-1133">Transmembrane helix</keyword>
<protein>
    <submittedName>
        <fullName evidence="2">Uncharacterized protein</fullName>
    </submittedName>
</protein>
<dbReference type="STRING" id="1837282.A6F49_03965"/>
<name>A0A1B7M2Z2_9MICC</name>